<comment type="subunit">
    <text evidence="2">Homodimer.</text>
</comment>
<comment type="similarity">
    <text evidence="3">Belongs to the copper/topaquinone oxidase family.</text>
</comment>
<evidence type="ECO:0000259" key="5">
    <source>
        <dbReference type="Pfam" id="PF01179"/>
    </source>
</evidence>
<feature type="region of interest" description="Disordered" evidence="4">
    <location>
        <begin position="125"/>
        <end position="146"/>
    </location>
</feature>
<comment type="PTM">
    <text evidence="3">Topaquinone (TPQ) is generated by copper-dependent autoxidation of a specific tyrosyl residue.</text>
</comment>
<keyword evidence="3" id="KW-0479">Metal-binding</keyword>
<dbReference type="Pfam" id="PF01179">
    <property type="entry name" value="Cu_amine_oxid"/>
    <property type="match status" value="1"/>
</dbReference>
<keyword evidence="3" id="KW-0560">Oxidoreductase</keyword>
<dbReference type="AlphaFoldDB" id="A0A5C4JGS2"/>
<organism evidence="6 7">
    <name type="scientific">Actinomadura soli</name>
    <dbReference type="NCBI Taxonomy" id="2508997"/>
    <lineage>
        <taxon>Bacteria</taxon>
        <taxon>Bacillati</taxon>
        <taxon>Actinomycetota</taxon>
        <taxon>Actinomycetes</taxon>
        <taxon>Streptosporangiales</taxon>
        <taxon>Thermomonosporaceae</taxon>
        <taxon>Actinomadura</taxon>
    </lineage>
</organism>
<feature type="domain" description="Copper amine oxidase catalytic" evidence="5">
    <location>
        <begin position="57"/>
        <end position="123"/>
    </location>
</feature>
<dbReference type="PANTHER" id="PTHR10638:SF86">
    <property type="entry name" value="COPPER AMINE OXIDASE 1-RELATED"/>
    <property type="match status" value="1"/>
</dbReference>
<dbReference type="GO" id="GO:0008131">
    <property type="term" value="F:primary methylamine oxidase activity"/>
    <property type="evidence" value="ECO:0007669"/>
    <property type="project" value="InterPro"/>
</dbReference>
<evidence type="ECO:0000256" key="4">
    <source>
        <dbReference type="SAM" id="MobiDB-lite"/>
    </source>
</evidence>
<accession>A0A5C4JGS2</accession>
<evidence type="ECO:0000256" key="2">
    <source>
        <dbReference type="ARBA" id="ARBA00011738"/>
    </source>
</evidence>
<keyword evidence="7" id="KW-1185">Reference proteome</keyword>
<feature type="compositionally biased region" description="Basic residues" evidence="4">
    <location>
        <begin position="1"/>
        <end position="10"/>
    </location>
</feature>
<comment type="cofactor">
    <cofactor evidence="3">
        <name>Cu cation</name>
        <dbReference type="ChEBI" id="CHEBI:23378"/>
    </cofactor>
    <text evidence="3">Contains 1 topaquinone per subunit.</text>
</comment>
<sequence>MRGRRRSSRRRPQDRYRPGAQLPGPAGVSALVLQRFLRPVHPRGLTPAAREGEDRYDRHSAAVPRRIEDLAAVVRPLEDQDLVLRRALGSTHVPRTEDWPVMPVEYAASALEPVGFFDRHPALDLPATSGEASAHTNAHGDPLDLT</sequence>
<dbReference type="Proteomes" id="UP000309174">
    <property type="component" value="Unassembled WGS sequence"/>
</dbReference>
<name>A0A5C4JGS2_9ACTN</name>
<feature type="region of interest" description="Disordered" evidence="4">
    <location>
        <begin position="1"/>
        <end position="25"/>
    </location>
</feature>
<reference evidence="6 7" key="1">
    <citation type="submission" date="2019-05" db="EMBL/GenBank/DDBJ databases">
        <title>Draft genome sequence of Actinomadura sp. 14C53.</title>
        <authorList>
            <person name="Saricaoglu S."/>
            <person name="Isik K."/>
        </authorList>
    </citation>
    <scope>NUCLEOTIDE SEQUENCE [LARGE SCALE GENOMIC DNA]</scope>
    <source>
        <strain evidence="6 7">14C53</strain>
    </source>
</reference>
<proteinExistence type="inferred from homology"/>
<dbReference type="GO" id="GO:0048038">
    <property type="term" value="F:quinone binding"/>
    <property type="evidence" value="ECO:0007669"/>
    <property type="project" value="InterPro"/>
</dbReference>
<comment type="caution">
    <text evidence="6">The sequence shown here is derived from an EMBL/GenBank/DDBJ whole genome shotgun (WGS) entry which is preliminary data.</text>
</comment>
<keyword evidence="3" id="KW-0186">Copper</keyword>
<gene>
    <name evidence="6" type="ORF">ETD83_07755</name>
</gene>
<comment type="cofactor">
    <cofactor evidence="1">
        <name>Cu cation</name>
        <dbReference type="ChEBI" id="CHEBI:23378"/>
    </cofactor>
</comment>
<dbReference type="SUPFAM" id="SSF49998">
    <property type="entry name" value="Amine oxidase catalytic domain"/>
    <property type="match status" value="1"/>
</dbReference>
<dbReference type="InterPro" id="IPR000269">
    <property type="entry name" value="Cu_amine_oxidase"/>
</dbReference>
<dbReference type="OrthoDB" id="9772590at2"/>
<evidence type="ECO:0000256" key="3">
    <source>
        <dbReference type="RuleBase" id="RU000672"/>
    </source>
</evidence>
<keyword evidence="3" id="KW-0801">TPQ</keyword>
<protein>
    <recommendedName>
        <fullName evidence="3">Amine oxidase</fullName>
        <ecNumber evidence="3">1.4.3.-</ecNumber>
    </recommendedName>
</protein>
<dbReference type="InterPro" id="IPR036460">
    <property type="entry name" value="Cu_amine_oxidase_C_sf"/>
</dbReference>
<dbReference type="Gene3D" id="2.70.98.20">
    <property type="entry name" value="Copper amine oxidase, catalytic domain"/>
    <property type="match status" value="1"/>
</dbReference>
<dbReference type="GO" id="GO:0009308">
    <property type="term" value="P:amine metabolic process"/>
    <property type="evidence" value="ECO:0007669"/>
    <property type="project" value="UniProtKB-UniRule"/>
</dbReference>
<dbReference type="PANTHER" id="PTHR10638">
    <property type="entry name" value="COPPER AMINE OXIDASE"/>
    <property type="match status" value="1"/>
</dbReference>
<evidence type="ECO:0000313" key="6">
    <source>
        <dbReference type="EMBL" id="TMR04941.1"/>
    </source>
</evidence>
<dbReference type="EC" id="1.4.3.-" evidence="3"/>
<dbReference type="GO" id="GO:0005507">
    <property type="term" value="F:copper ion binding"/>
    <property type="evidence" value="ECO:0007669"/>
    <property type="project" value="InterPro"/>
</dbReference>
<evidence type="ECO:0000313" key="7">
    <source>
        <dbReference type="Proteomes" id="UP000309174"/>
    </source>
</evidence>
<dbReference type="InterPro" id="IPR015798">
    <property type="entry name" value="Cu_amine_oxidase_C"/>
</dbReference>
<dbReference type="EMBL" id="VCKW01000027">
    <property type="protein sequence ID" value="TMR04941.1"/>
    <property type="molecule type" value="Genomic_DNA"/>
</dbReference>
<evidence type="ECO:0000256" key="1">
    <source>
        <dbReference type="ARBA" id="ARBA00001935"/>
    </source>
</evidence>